<organism evidence="3 4">
    <name type="scientific">Halalkalibacterium halodurans (strain ATCC BAA-125 / DSM 18197 / FERM 7344 / JCM 9153 / C-125)</name>
    <name type="common">Bacillus halodurans</name>
    <dbReference type="NCBI Taxonomy" id="272558"/>
    <lineage>
        <taxon>Bacteria</taxon>
        <taxon>Bacillati</taxon>
        <taxon>Bacillota</taxon>
        <taxon>Bacilli</taxon>
        <taxon>Bacillales</taxon>
        <taxon>Bacillaceae</taxon>
        <taxon>Halalkalibacterium (ex Joshi et al. 2022)</taxon>
    </lineage>
</organism>
<proteinExistence type="inferred from homology"/>
<dbReference type="Proteomes" id="UP000001258">
    <property type="component" value="Chromosome"/>
</dbReference>
<dbReference type="PANTHER" id="PTHR13707">
    <property type="entry name" value="KETOACID-COENZYME A TRANSFERASE"/>
    <property type="match status" value="1"/>
</dbReference>
<evidence type="ECO:0000256" key="1">
    <source>
        <dbReference type="ARBA" id="ARBA00007047"/>
    </source>
</evidence>
<dbReference type="SUPFAM" id="SSF100950">
    <property type="entry name" value="NagB/RpiA/CoA transferase-like"/>
    <property type="match status" value="1"/>
</dbReference>
<dbReference type="InterPro" id="IPR012791">
    <property type="entry name" value="3-oxoacid_CoA-transf_B"/>
</dbReference>
<dbReference type="STRING" id="272558.gene:10728156"/>
<name>Q9KAM9_HALH5</name>
<evidence type="ECO:0000313" key="4">
    <source>
        <dbReference type="Proteomes" id="UP000001258"/>
    </source>
</evidence>
<gene>
    <name evidence="3" type="ordered locus">BH2258</name>
</gene>
<dbReference type="Pfam" id="PF01144">
    <property type="entry name" value="CoA_trans"/>
    <property type="match status" value="1"/>
</dbReference>
<keyword evidence="2 3" id="KW-0808">Transferase</keyword>
<evidence type="ECO:0000256" key="2">
    <source>
        <dbReference type="ARBA" id="ARBA00022679"/>
    </source>
</evidence>
<dbReference type="RefSeq" id="WP_010898414.1">
    <property type="nucleotide sequence ID" value="NC_002570.2"/>
</dbReference>
<dbReference type="InterPro" id="IPR037171">
    <property type="entry name" value="NagB/RpiA_transferase-like"/>
</dbReference>
<protein>
    <submittedName>
        <fullName evidence="3">Butyrate-acetoacetate CoA-transferase</fullName>
    </submittedName>
</protein>
<dbReference type="HOGENOM" id="CLU_019942_4_1_9"/>
<dbReference type="GO" id="GO:0008410">
    <property type="term" value="F:CoA-transferase activity"/>
    <property type="evidence" value="ECO:0007669"/>
    <property type="project" value="InterPro"/>
</dbReference>
<dbReference type="GeneID" id="87597799"/>
<dbReference type="SMART" id="SM00882">
    <property type="entry name" value="CoA_trans"/>
    <property type="match status" value="1"/>
</dbReference>
<comment type="similarity">
    <text evidence="1">Belongs to the 3-oxoacid CoA-transferase subunit B family.</text>
</comment>
<dbReference type="AlphaFoldDB" id="Q9KAM9"/>
<evidence type="ECO:0000313" key="3">
    <source>
        <dbReference type="EMBL" id="BAB05977.1"/>
    </source>
</evidence>
<dbReference type="EMBL" id="BA000004">
    <property type="protein sequence ID" value="BAB05977.1"/>
    <property type="molecule type" value="Genomic_DNA"/>
</dbReference>
<dbReference type="eggNOG" id="COG2057">
    <property type="taxonomic scope" value="Bacteria"/>
</dbReference>
<dbReference type="PANTHER" id="PTHR13707:SF60">
    <property type="entry name" value="ACETATE COA-TRANSFERASE SUBUNIT ALPHA"/>
    <property type="match status" value="1"/>
</dbReference>
<sequence>MDVGINREKEKMVKRAVEELTDHMIVNLGIGIPSLVVDYVAEGKNIWFHAENGIIGMGKSPKKGEEEPHLCNAGGFPVTLKTGGVYVDSATAFALIRGGRLDVTMLGALQVSEQGDVANWIVPGRKVPGIGGAMELAVKANKVIILMNHVNRQGEPKIVKSCSYPLTAKKCVDMIITDMAVLQRKGERFQLTEVFAPYTIEDVLTYTEAELEVNRQSVRIREV</sequence>
<dbReference type="KEGG" id="bha:BH2258"/>
<keyword evidence="4" id="KW-1185">Reference proteome</keyword>
<accession>Q9KAM9</accession>
<dbReference type="PIR" id="B83932">
    <property type="entry name" value="B83932"/>
</dbReference>
<dbReference type="Gene3D" id="3.40.1080.10">
    <property type="entry name" value="Glutaconate Coenzyme A-transferase"/>
    <property type="match status" value="1"/>
</dbReference>
<reference evidence="3 4" key="1">
    <citation type="journal article" date="2000" name="Nucleic Acids Res.">
        <title>Complete genome sequence of the alkaliphilic bacterium Bacillus halodurans and genomic sequence comparison with Bacillus subtilis.</title>
        <authorList>
            <person name="Takami H."/>
            <person name="Nakasone K."/>
            <person name="Takaki Y."/>
            <person name="Maeno G."/>
            <person name="Sasaki R."/>
            <person name="Masui N."/>
            <person name="Fuji F."/>
            <person name="Hirama C."/>
            <person name="Nakamura Y."/>
            <person name="Ogasawara N."/>
            <person name="Kuhara S."/>
            <person name="Horikoshi K."/>
        </authorList>
    </citation>
    <scope>NUCLEOTIDE SEQUENCE [LARGE SCALE GENOMIC DNA]</scope>
    <source>
        <strain evidence="4">ATCC BAA-125 / DSM 18197 / FERM 7344 / JCM 9153 / C-125</strain>
    </source>
</reference>
<dbReference type="InterPro" id="IPR004165">
    <property type="entry name" value="CoA_trans_fam_I"/>
</dbReference>
<dbReference type="NCBIfam" id="TIGR02428">
    <property type="entry name" value="pcaJ_scoB_fam"/>
    <property type="match status" value="1"/>
</dbReference>